<accession>A0A914C219</accession>
<evidence type="ECO:0000313" key="3">
    <source>
        <dbReference type="WBParaSite" id="ACRNAN_Path_1557.g6060.t1"/>
    </source>
</evidence>
<evidence type="ECO:0000313" key="2">
    <source>
        <dbReference type="Proteomes" id="UP000887540"/>
    </source>
</evidence>
<name>A0A914C219_9BILA</name>
<proteinExistence type="predicted"/>
<feature type="transmembrane region" description="Helical" evidence="1">
    <location>
        <begin position="12"/>
        <end position="33"/>
    </location>
</feature>
<feature type="transmembrane region" description="Helical" evidence="1">
    <location>
        <begin position="45"/>
        <end position="69"/>
    </location>
</feature>
<keyword evidence="2" id="KW-1185">Reference proteome</keyword>
<reference evidence="3" key="1">
    <citation type="submission" date="2022-11" db="UniProtKB">
        <authorList>
            <consortium name="WormBaseParasite"/>
        </authorList>
    </citation>
    <scope>IDENTIFICATION</scope>
</reference>
<keyword evidence="1" id="KW-0472">Membrane</keyword>
<protein>
    <submittedName>
        <fullName evidence="3">7TM GPCR serpentine receptor class x (Srx) domain-containing protein</fullName>
    </submittedName>
</protein>
<sequence>MPQKNSKKEINILIQSVIIIFAFELEDWTYYAIAWFGDPGGDATYFIAFAQTWAGLLLNTIHAIIIFLFTSLAKMKLREIFGMKHGVNEISQTQFAKSNQGQLMRAKSKPVAVLPSMRSVVLKATSNQTRF</sequence>
<organism evidence="2 3">
    <name type="scientific">Acrobeloides nanus</name>
    <dbReference type="NCBI Taxonomy" id="290746"/>
    <lineage>
        <taxon>Eukaryota</taxon>
        <taxon>Metazoa</taxon>
        <taxon>Ecdysozoa</taxon>
        <taxon>Nematoda</taxon>
        <taxon>Chromadorea</taxon>
        <taxon>Rhabditida</taxon>
        <taxon>Tylenchina</taxon>
        <taxon>Cephalobomorpha</taxon>
        <taxon>Cephaloboidea</taxon>
        <taxon>Cephalobidae</taxon>
        <taxon>Acrobeloides</taxon>
    </lineage>
</organism>
<evidence type="ECO:0000256" key="1">
    <source>
        <dbReference type="SAM" id="Phobius"/>
    </source>
</evidence>
<dbReference type="Proteomes" id="UP000887540">
    <property type="component" value="Unplaced"/>
</dbReference>
<dbReference type="AlphaFoldDB" id="A0A914C219"/>
<keyword evidence="1" id="KW-1133">Transmembrane helix</keyword>
<dbReference type="WBParaSite" id="ACRNAN_Path_1557.g6060.t1">
    <property type="protein sequence ID" value="ACRNAN_Path_1557.g6060.t1"/>
    <property type="gene ID" value="ACRNAN_Path_1557.g6060"/>
</dbReference>
<keyword evidence="1" id="KW-0812">Transmembrane</keyword>